<gene>
    <name evidence="3" type="ORF">XF10B_49530</name>
    <name evidence="1" type="ORF">XF1B_50570</name>
    <name evidence="2" type="ORF">XF4B_49890</name>
</gene>
<reference evidence="2" key="3">
    <citation type="submission" date="2020-05" db="EMBL/GenBank/DDBJ databases">
        <title>Complete genome sequence of Bradyrhizobium diazoefficiens XF4 isolated from soybean nodule.</title>
        <authorList>
            <person name="Noda R."/>
            <person name="Kakizaki K."/>
            <person name="Minamisawa K."/>
        </authorList>
    </citation>
    <scope>NUCLEOTIDE SEQUENCE</scope>
    <source>
        <strain evidence="2">XF4</strain>
    </source>
</reference>
<name>A0A809X4W3_9BRAD</name>
<dbReference type="EMBL" id="AP023094">
    <property type="protein sequence ID" value="BCE48640.1"/>
    <property type="molecule type" value="Genomic_DNA"/>
</dbReference>
<evidence type="ECO:0000313" key="1">
    <source>
        <dbReference type="EMBL" id="BCE22376.1"/>
    </source>
</evidence>
<reference evidence="1" key="1">
    <citation type="submission" date="2020-05" db="EMBL/GenBank/DDBJ databases">
        <title>Complete genome sequence of Bradyrhizobium diazoefficiens XF1 isolated from soybean nodule.</title>
        <authorList>
            <person name="Noda R."/>
            <person name="Kakizaki K."/>
            <person name="Minamisawa K."/>
        </authorList>
    </citation>
    <scope>NUCLEOTIDE SEQUENCE</scope>
    <source>
        <strain evidence="1">XF1</strain>
    </source>
</reference>
<evidence type="ECO:0000313" key="2">
    <source>
        <dbReference type="EMBL" id="BCE48640.1"/>
    </source>
</evidence>
<dbReference type="EMBL" id="AP023091">
    <property type="protein sequence ID" value="BCE22376.1"/>
    <property type="molecule type" value="Genomic_DNA"/>
</dbReference>
<reference evidence="3" key="2">
    <citation type="submission" date="2020-05" db="EMBL/GenBank/DDBJ databases">
        <title>Complete genome sequence of Bradyrhizobium diazoefficiens XF10 isolated from soybean nodule.</title>
        <authorList>
            <person name="Noda R."/>
            <person name="Kakizaki K."/>
            <person name="Minamisawa K."/>
        </authorList>
    </citation>
    <scope>NUCLEOTIDE SEQUENCE</scope>
    <source>
        <strain evidence="3">XF10</strain>
    </source>
</reference>
<protein>
    <submittedName>
        <fullName evidence="1">Uncharacterized protein</fullName>
    </submittedName>
</protein>
<accession>A0A809X4W3</accession>
<evidence type="ECO:0000313" key="3">
    <source>
        <dbReference type="EMBL" id="BCE92155.1"/>
    </source>
</evidence>
<organism evidence="1">
    <name type="scientific">Bradyrhizobium diazoefficiens</name>
    <dbReference type="NCBI Taxonomy" id="1355477"/>
    <lineage>
        <taxon>Bacteria</taxon>
        <taxon>Pseudomonadati</taxon>
        <taxon>Pseudomonadota</taxon>
        <taxon>Alphaproteobacteria</taxon>
        <taxon>Hyphomicrobiales</taxon>
        <taxon>Nitrobacteraceae</taxon>
        <taxon>Bradyrhizobium</taxon>
    </lineage>
</organism>
<dbReference type="EMBL" id="AP023099">
    <property type="protein sequence ID" value="BCE92155.1"/>
    <property type="molecule type" value="Genomic_DNA"/>
</dbReference>
<proteinExistence type="predicted"/>
<sequence length="249" mass="28214">MACLPESVSKAMKDAGDEETGKSIEESYQGVLAKRADFIEYGDPEKLTDKQRAKLNCALLKQVLIHRAERLMVACGQMFETKNLYALALSARGHMEAVAVMGYMTRRLDSLIKGNIEFARFEEDIANGLMGAHDDIFTLAKAPVNVLTCVEHTDKILDAEFFKEKKQAMQSLYTWLSEFAHPNFCSNKSAFDLDKATGRMVLRKENEINTDYFQTMSTLCMSGSFLQWLIELFDTHVETYFKDEEPKAA</sequence>
<dbReference type="AlphaFoldDB" id="A0A809X4W3"/>